<dbReference type="InterPro" id="IPR036361">
    <property type="entry name" value="SAP_dom_sf"/>
</dbReference>
<proteinExistence type="predicted"/>
<gene>
    <name evidence="4" type="primary">Aste57867_10719</name>
    <name evidence="3" type="ORF">As57867_010679</name>
    <name evidence="4" type="ORF">ASTE57867_10719</name>
</gene>
<dbReference type="EMBL" id="VJMH01005226">
    <property type="protein sequence ID" value="KAF0698678.1"/>
    <property type="molecule type" value="Genomic_DNA"/>
</dbReference>
<dbReference type="CDD" id="cd12432">
    <property type="entry name" value="RRM_ACINU"/>
    <property type="match status" value="1"/>
</dbReference>
<dbReference type="SMART" id="SM00513">
    <property type="entry name" value="SAP"/>
    <property type="match status" value="1"/>
</dbReference>
<dbReference type="Proteomes" id="UP000332933">
    <property type="component" value="Unassembled WGS sequence"/>
</dbReference>
<sequence length="434" mass="46174">MGPDDVKKMTVKQLQEALGKHKLEKKGVKAELQARLLQHLEDTSSDVDPSSVKTKAPESGEEETKTQEPDRAASSSPTADGSDKALPEAKPLKETDASAKEEPKAAPATTKSAVDLKEVKAPEVKAPINEDVKVKNDVKDEKSSTNATIESDVKDAESSTKEAAAASQVVDAATHRPRTPSTDEPVAKKQKVDETASSSGAMTATGPTTLRIDNFIRPFTLNAVKEFVQSEGAFVEGGFWINNIKTHCYVTYPTPELAALVRDKIHGVKWPELSGRQLAVDFSVHTAAEIAEQYANGNVAVAAPAASTLQRRGSKTTVATNALKPMVAAAAESAKPTHAAPKPPVAASELYFKTTTTPALYYLPILDDAELAARKETLAKNKANGVAGITAGVGRGPKRLGGTPQAKANSTTIPDDAPPPRRRRARGGKKRRRR</sequence>
<dbReference type="PROSITE" id="PS50800">
    <property type="entry name" value="SAP"/>
    <property type="match status" value="1"/>
</dbReference>
<dbReference type="AlphaFoldDB" id="A0A485KRM7"/>
<feature type="region of interest" description="Disordered" evidence="1">
    <location>
        <begin position="39"/>
        <end position="204"/>
    </location>
</feature>
<dbReference type="InterPro" id="IPR003034">
    <property type="entry name" value="SAP_dom"/>
</dbReference>
<accession>A0A485KRM7</accession>
<evidence type="ECO:0000313" key="5">
    <source>
        <dbReference type="Proteomes" id="UP000332933"/>
    </source>
</evidence>
<evidence type="ECO:0000256" key="1">
    <source>
        <dbReference type="SAM" id="MobiDB-lite"/>
    </source>
</evidence>
<dbReference type="SUPFAM" id="SSF68906">
    <property type="entry name" value="SAP domain"/>
    <property type="match status" value="1"/>
</dbReference>
<dbReference type="SUPFAM" id="SSF54928">
    <property type="entry name" value="RNA-binding domain, RBD"/>
    <property type="match status" value="1"/>
</dbReference>
<evidence type="ECO:0000313" key="4">
    <source>
        <dbReference type="EMBL" id="VFT87589.1"/>
    </source>
</evidence>
<dbReference type="InterPro" id="IPR035979">
    <property type="entry name" value="RBD_domain_sf"/>
</dbReference>
<feature type="compositionally biased region" description="Basic and acidic residues" evidence="1">
    <location>
        <begin position="114"/>
        <end position="143"/>
    </location>
</feature>
<dbReference type="Pfam" id="PF02037">
    <property type="entry name" value="SAP"/>
    <property type="match status" value="1"/>
</dbReference>
<reference evidence="4 5" key="1">
    <citation type="submission" date="2019-03" db="EMBL/GenBank/DDBJ databases">
        <authorList>
            <person name="Gaulin E."/>
            <person name="Dumas B."/>
        </authorList>
    </citation>
    <scope>NUCLEOTIDE SEQUENCE [LARGE SCALE GENOMIC DNA]</scope>
    <source>
        <strain evidence="4">CBS 568.67</strain>
    </source>
</reference>
<dbReference type="OrthoDB" id="5348404at2759"/>
<dbReference type="InterPro" id="IPR034257">
    <property type="entry name" value="Acinus_RRM"/>
</dbReference>
<dbReference type="EMBL" id="CAADRA010005247">
    <property type="protein sequence ID" value="VFT87589.1"/>
    <property type="molecule type" value="Genomic_DNA"/>
</dbReference>
<feature type="compositionally biased region" description="Basic and acidic residues" evidence="1">
    <location>
        <begin position="55"/>
        <end position="71"/>
    </location>
</feature>
<feature type="compositionally biased region" description="Basic residues" evidence="1">
    <location>
        <begin position="420"/>
        <end position="434"/>
    </location>
</feature>
<protein>
    <submittedName>
        <fullName evidence="4">Aste57867_10719 protein</fullName>
    </submittedName>
</protein>
<evidence type="ECO:0000313" key="3">
    <source>
        <dbReference type="EMBL" id="KAF0698678.1"/>
    </source>
</evidence>
<dbReference type="GO" id="GO:0003676">
    <property type="term" value="F:nucleic acid binding"/>
    <property type="evidence" value="ECO:0007669"/>
    <property type="project" value="InterPro"/>
</dbReference>
<feature type="region of interest" description="Disordered" evidence="1">
    <location>
        <begin position="388"/>
        <end position="434"/>
    </location>
</feature>
<organism evidence="4 5">
    <name type="scientific">Aphanomyces stellatus</name>
    <dbReference type="NCBI Taxonomy" id="120398"/>
    <lineage>
        <taxon>Eukaryota</taxon>
        <taxon>Sar</taxon>
        <taxon>Stramenopiles</taxon>
        <taxon>Oomycota</taxon>
        <taxon>Saprolegniomycetes</taxon>
        <taxon>Saprolegniales</taxon>
        <taxon>Verrucalvaceae</taxon>
        <taxon>Aphanomyces</taxon>
    </lineage>
</organism>
<feature type="compositionally biased region" description="Polar residues" evidence="1">
    <location>
        <begin position="195"/>
        <end position="204"/>
    </location>
</feature>
<feature type="compositionally biased region" description="Low complexity" evidence="1">
    <location>
        <begin position="161"/>
        <end position="172"/>
    </location>
</feature>
<evidence type="ECO:0000259" key="2">
    <source>
        <dbReference type="PROSITE" id="PS50800"/>
    </source>
</evidence>
<feature type="domain" description="SAP" evidence="2">
    <location>
        <begin position="6"/>
        <end position="40"/>
    </location>
</feature>
<feature type="compositionally biased region" description="Basic and acidic residues" evidence="1">
    <location>
        <begin position="185"/>
        <end position="194"/>
    </location>
</feature>
<feature type="compositionally biased region" description="Basic and acidic residues" evidence="1">
    <location>
        <begin position="81"/>
        <end position="104"/>
    </location>
</feature>
<dbReference type="PANTHER" id="PTHR47031">
    <property type="entry name" value="SAP DNA-BINDING DOMAIN-CONTAINING PROTEIN"/>
    <property type="match status" value="1"/>
</dbReference>
<dbReference type="PANTHER" id="PTHR47031:SF3">
    <property type="entry name" value="SAP DOMAIN-CONTAINING PROTEIN"/>
    <property type="match status" value="1"/>
</dbReference>
<keyword evidence="5" id="KW-1185">Reference proteome</keyword>
<name>A0A485KRM7_9STRA</name>
<reference evidence="3" key="2">
    <citation type="submission" date="2019-06" db="EMBL/GenBank/DDBJ databases">
        <title>Genomics analysis of Aphanomyces spp. identifies a new class of oomycete effector associated with host adaptation.</title>
        <authorList>
            <person name="Gaulin E."/>
        </authorList>
    </citation>
    <scope>NUCLEOTIDE SEQUENCE</scope>
    <source>
        <strain evidence="3">CBS 578.67</strain>
    </source>
</reference>
<dbReference type="Gene3D" id="1.10.720.30">
    <property type="entry name" value="SAP domain"/>
    <property type="match status" value="1"/>
</dbReference>
<feature type="compositionally biased region" description="Basic and acidic residues" evidence="1">
    <location>
        <begin position="151"/>
        <end position="160"/>
    </location>
</feature>